<dbReference type="EMBL" id="JANIIK010000043">
    <property type="protein sequence ID" value="KAJ3605336.1"/>
    <property type="molecule type" value="Genomic_DNA"/>
</dbReference>
<dbReference type="GO" id="GO:0006412">
    <property type="term" value="P:translation"/>
    <property type="evidence" value="ECO:0007669"/>
    <property type="project" value="UniProtKB-KW"/>
</dbReference>
<evidence type="ECO:0000256" key="2">
    <source>
        <dbReference type="ARBA" id="ARBA00005912"/>
    </source>
</evidence>
<dbReference type="GO" id="GO:0005739">
    <property type="term" value="C:mitochondrion"/>
    <property type="evidence" value="ECO:0007669"/>
    <property type="project" value="UniProtKB-SubCell"/>
</dbReference>
<evidence type="ECO:0000259" key="8">
    <source>
        <dbReference type="Pfam" id="PF01765"/>
    </source>
</evidence>
<dbReference type="GO" id="GO:0043023">
    <property type="term" value="F:ribosomal large subunit binding"/>
    <property type="evidence" value="ECO:0007669"/>
    <property type="project" value="TreeGrafter"/>
</dbReference>
<dbReference type="Gene3D" id="3.30.1360.40">
    <property type="match status" value="1"/>
</dbReference>
<comment type="subcellular location">
    <subcellularLocation>
        <location evidence="1">Mitochondrion</location>
    </subcellularLocation>
</comment>
<dbReference type="AlphaFoldDB" id="A0A9Q0IQD6"/>
<dbReference type="SUPFAM" id="SSF55194">
    <property type="entry name" value="Ribosome recycling factor, RRF"/>
    <property type="match status" value="1"/>
</dbReference>
<evidence type="ECO:0000313" key="10">
    <source>
        <dbReference type="Proteomes" id="UP001148018"/>
    </source>
</evidence>
<dbReference type="FunFam" id="3.30.1360.40:FF:000007">
    <property type="entry name" value="ribosome-recycling factor, mitochondrial isoform X1"/>
    <property type="match status" value="1"/>
</dbReference>
<comment type="caution">
    <text evidence="9">The sequence shown here is derived from an EMBL/GenBank/DDBJ whole genome shotgun (WGS) entry which is preliminary data.</text>
</comment>
<dbReference type="PANTHER" id="PTHR20982:SF3">
    <property type="entry name" value="MITOCHONDRIAL RIBOSOME RECYCLING FACTOR PSEUDO 1"/>
    <property type="match status" value="1"/>
</dbReference>
<gene>
    <name evidence="9" type="ORF">NHX12_027383</name>
</gene>
<dbReference type="InterPro" id="IPR002661">
    <property type="entry name" value="Ribosome_recyc_fac"/>
</dbReference>
<dbReference type="InterPro" id="IPR023584">
    <property type="entry name" value="Ribosome_recyc_fac_dom"/>
</dbReference>
<evidence type="ECO:0000256" key="7">
    <source>
        <dbReference type="ARBA" id="ARBA00033107"/>
    </source>
</evidence>
<reference evidence="9" key="1">
    <citation type="submission" date="2022-07" db="EMBL/GenBank/DDBJ databases">
        <title>Chromosome-level genome of Muraenolepis orangiensis.</title>
        <authorList>
            <person name="Kim J."/>
        </authorList>
    </citation>
    <scope>NUCLEOTIDE SEQUENCE</scope>
    <source>
        <strain evidence="9">KU_S4_2022</strain>
        <tissue evidence="9">Muscle</tissue>
    </source>
</reference>
<dbReference type="InterPro" id="IPR036191">
    <property type="entry name" value="RRF_sf"/>
</dbReference>
<evidence type="ECO:0000256" key="1">
    <source>
        <dbReference type="ARBA" id="ARBA00004173"/>
    </source>
</evidence>
<evidence type="ECO:0000256" key="6">
    <source>
        <dbReference type="ARBA" id="ARBA00023128"/>
    </source>
</evidence>
<keyword evidence="10" id="KW-1185">Reference proteome</keyword>
<keyword evidence="4" id="KW-0648">Protein biosynthesis</keyword>
<dbReference type="PANTHER" id="PTHR20982">
    <property type="entry name" value="RIBOSOME RECYCLING FACTOR"/>
    <property type="match status" value="1"/>
</dbReference>
<proteinExistence type="inferred from homology"/>
<accession>A0A9Q0IQD6</accession>
<name>A0A9Q0IQD6_9TELE</name>
<dbReference type="Pfam" id="PF01765">
    <property type="entry name" value="RRF"/>
    <property type="match status" value="1"/>
</dbReference>
<keyword evidence="6" id="KW-0496">Mitochondrion</keyword>
<feature type="domain" description="Ribosome recycling factor" evidence="8">
    <location>
        <begin position="98"/>
        <end position="260"/>
    </location>
</feature>
<dbReference type="Gene3D" id="1.10.132.20">
    <property type="entry name" value="Ribosome-recycling factor"/>
    <property type="match status" value="1"/>
</dbReference>
<comment type="similarity">
    <text evidence="2">Belongs to the RRF family.</text>
</comment>
<protein>
    <recommendedName>
        <fullName evidence="3">Ribosome-recycling factor, mitochondrial</fullName>
    </recommendedName>
    <alternativeName>
        <fullName evidence="7">Ribosome-releasing factor, mitochondrial</fullName>
    </alternativeName>
</protein>
<dbReference type="Proteomes" id="UP001148018">
    <property type="component" value="Unassembled WGS sequence"/>
</dbReference>
<organism evidence="9 10">
    <name type="scientific">Muraenolepis orangiensis</name>
    <name type="common">Patagonian moray cod</name>
    <dbReference type="NCBI Taxonomy" id="630683"/>
    <lineage>
        <taxon>Eukaryota</taxon>
        <taxon>Metazoa</taxon>
        <taxon>Chordata</taxon>
        <taxon>Craniata</taxon>
        <taxon>Vertebrata</taxon>
        <taxon>Euteleostomi</taxon>
        <taxon>Actinopterygii</taxon>
        <taxon>Neopterygii</taxon>
        <taxon>Teleostei</taxon>
        <taxon>Neoteleostei</taxon>
        <taxon>Acanthomorphata</taxon>
        <taxon>Zeiogadaria</taxon>
        <taxon>Gadariae</taxon>
        <taxon>Gadiformes</taxon>
        <taxon>Muraenolepidoidei</taxon>
        <taxon>Muraenolepididae</taxon>
        <taxon>Muraenolepis</taxon>
    </lineage>
</organism>
<evidence type="ECO:0000256" key="3">
    <source>
        <dbReference type="ARBA" id="ARBA00020581"/>
    </source>
</evidence>
<evidence type="ECO:0000256" key="5">
    <source>
        <dbReference type="ARBA" id="ARBA00022946"/>
    </source>
</evidence>
<evidence type="ECO:0000313" key="9">
    <source>
        <dbReference type="EMBL" id="KAJ3605336.1"/>
    </source>
</evidence>
<evidence type="ECO:0000256" key="4">
    <source>
        <dbReference type="ARBA" id="ARBA00022917"/>
    </source>
</evidence>
<dbReference type="OrthoDB" id="407355at2759"/>
<sequence length="261" mass="28563">MALNPVALLRPLAGRALLRLLYRPVGVPVPVQTPGPVLTPVLTPVLSDRITSRFYATKKSKAKVKGQPSKVNLNWSLVEDIMDLDQVKGDMTAVLDTLKDEFTRSLGIRTSPGALDHIVVTTKDGKFPLNQLGQVSVKSPQLIVVNMTSSPEATAAASQALRESSMKLNPEVDGTIIKVSIPRVTREHRENLVKLAKQLGNKAKDSLRRVRSTAVTQLKKAKDQHSEDVIRLLEKELQQMADNMAADVDKQLAAKTKELLG</sequence>
<keyword evidence="5" id="KW-0809">Transit peptide</keyword>